<sequence length="288" mass="32111">MAHKVLIADDQIASRRMFELVLSREGYDVITVESATKVLDTVQEKRPDLALIDAIMPELDGYQICETLKTTPAFQKVPVILLAGRFEDFDREKGLKAVGTERAILSKPATSKDILAKVQEFLQAAERKEEAAHTDAVPLPAPEASVVEEPPMVQEEYEFDEDSEEADLVVESEILEEGEVFEEDLSEESAPPTMGENVLNKRTERTLLKQDSRPAPQERKITARAEFSDENLDTIADELAQRLAGKLLPVLGQELAKYLMQFPAVKQVITSAGKEIVKELLPDIHDTL</sequence>
<comment type="caution">
    <text evidence="4">The sequence shown here is derived from an EMBL/GenBank/DDBJ whole genome shotgun (WGS) entry which is preliminary data.</text>
</comment>
<dbReference type="PANTHER" id="PTHR44591">
    <property type="entry name" value="STRESS RESPONSE REGULATOR PROTEIN 1"/>
    <property type="match status" value="1"/>
</dbReference>
<evidence type="ECO:0000259" key="3">
    <source>
        <dbReference type="PROSITE" id="PS50110"/>
    </source>
</evidence>
<feature type="modified residue" description="4-aspartylphosphate" evidence="2">
    <location>
        <position position="53"/>
    </location>
</feature>
<evidence type="ECO:0000256" key="2">
    <source>
        <dbReference type="PROSITE-ProRule" id="PRU00169"/>
    </source>
</evidence>
<dbReference type="InterPro" id="IPR001789">
    <property type="entry name" value="Sig_transdc_resp-reg_receiver"/>
</dbReference>
<feature type="domain" description="Response regulatory" evidence="3">
    <location>
        <begin position="4"/>
        <end position="122"/>
    </location>
</feature>
<evidence type="ECO:0000313" key="5">
    <source>
        <dbReference type="Proteomes" id="UP000229740"/>
    </source>
</evidence>
<dbReference type="PANTHER" id="PTHR44591:SF3">
    <property type="entry name" value="RESPONSE REGULATORY DOMAIN-CONTAINING PROTEIN"/>
    <property type="match status" value="1"/>
</dbReference>
<gene>
    <name evidence="4" type="ORF">CSB45_03525</name>
</gene>
<evidence type="ECO:0000256" key="1">
    <source>
        <dbReference type="ARBA" id="ARBA00022553"/>
    </source>
</evidence>
<name>A0A2G6E952_9BACT</name>
<organism evidence="4 5">
    <name type="scientific">candidate division KSB3 bacterium</name>
    <dbReference type="NCBI Taxonomy" id="2044937"/>
    <lineage>
        <taxon>Bacteria</taxon>
        <taxon>candidate division KSB3</taxon>
    </lineage>
</organism>
<dbReference type="InterPro" id="IPR050595">
    <property type="entry name" value="Bact_response_regulator"/>
</dbReference>
<dbReference type="InterPro" id="IPR011006">
    <property type="entry name" value="CheY-like_superfamily"/>
</dbReference>
<keyword evidence="1 2" id="KW-0597">Phosphoprotein</keyword>
<dbReference type="PROSITE" id="PS50110">
    <property type="entry name" value="RESPONSE_REGULATORY"/>
    <property type="match status" value="1"/>
</dbReference>
<accession>A0A2G6E952</accession>
<dbReference type="Gene3D" id="3.40.50.2300">
    <property type="match status" value="1"/>
</dbReference>
<dbReference type="SMART" id="SM00448">
    <property type="entry name" value="REC"/>
    <property type="match status" value="1"/>
</dbReference>
<reference evidence="4 5" key="1">
    <citation type="submission" date="2017-10" db="EMBL/GenBank/DDBJ databases">
        <title>Novel microbial diversity and functional potential in the marine mammal oral microbiome.</title>
        <authorList>
            <person name="Dudek N.K."/>
            <person name="Sun C.L."/>
            <person name="Burstein D."/>
            <person name="Kantor R.S."/>
            <person name="Aliaga Goltsman D.S."/>
            <person name="Bik E.M."/>
            <person name="Thomas B.C."/>
            <person name="Banfield J.F."/>
            <person name="Relman D.A."/>
        </authorList>
    </citation>
    <scope>NUCLEOTIDE SEQUENCE [LARGE SCALE GENOMIC DNA]</scope>
    <source>
        <strain evidence="4">DOLZORAL124_49_17</strain>
    </source>
</reference>
<dbReference type="AlphaFoldDB" id="A0A2G6E952"/>
<evidence type="ECO:0000313" key="4">
    <source>
        <dbReference type="EMBL" id="PID58626.1"/>
    </source>
</evidence>
<dbReference type="SUPFAM" id="SSF52172">
    <property type="entry name" value="CheY-like"/>
    <property type="match status" value="1"/>
</dbReference>
<dbReference type="Pfam" id="PF00072">
    <property type="entry name" value="Response_reg"/>
    <property type="match status" value="1"/>
</dbReference>
<dbReference type="EMBL" id="PDPS01000022">
    <property type="protein sequence ID" value="PID58626.1"/>
    <property type="molecule type" value="Genomic_DNA"/>
</dbReference>
<dbReference type="Proteomes" id="UP000229740">
    <property type="component" value="Unassembled WGS sequence"/>
</dbReference>
<dbReference type="GO" id="GO:0000160">
    <property type="term" value="P:phosphorelay signal transduction system"/>
    <property type="evidence" value="ECO:0007669"/>
    <property type="project" value="InterPro"/>
</dbReference>
<protein>
    <recommendedName>
        <fullName evidence="3">Response regulatory domain-containing protein</fullName>
    </recommendedName>
</protein>
<proteinExistence type="predicted"/>